<name>A0A9D4JZ44_DREPO</name>
<evidence type="ECO:0000313" key="3">
    <source>
        <dbReference type="Proteomes" id="UP000828390"/>
    </source>
</evidence>
<dbReference type="EMBL" id="JAIWYP010000005">
    <property type="protein sequence ID" value="KAH3829206.1"/>
    <property type="molecule type" value="Genomic_DNA"/>
</dbReference>
<dbReference type="Proteomes" id="UP000828390">
    <property type="component" value="Unassembled WGS sequence"/>
</dbReference>
<feature type="compositionally biased region" description="Basic and acidic residues" evidence="1">
    <location>
        <begin position="1"/>
        <end position="26"/>
    </location>
</feature>
<keyword evidence="3" id="KW-1185">Reference proteome</keyword>
<evidence type="ECO:0000256" key="1">
    <source>
        <dbReference type="SAM" id="MobiDB-lite"/>
    </source>
</evidence>
<dbReference type="AlphaFoldDB" id="A0A9D4JZ44"/>
<reference evidence="2" key="2">
    <citation type="submission" date="2020-11" db="EMBL/GenBank/DDBJ databases">
        <authorList>
            <person name="McCartney M.A."/>
            <person name="Auch B."/>
            <person name="Kono T."/>
            <person name="Mallez S."/>
            <person name="Becker A."/>
            <person name="Gohl D.M."/>
            <person name="Silverstein K.A.T."/>
            <person name="Koren S."/>
            <person name="Bechman K.B."/>
            <person name="Herman A."/>
            <person name="Abrahante J.E."/>
            <person name="Garbe J."/>
        </authorList>
    </citation>
    <scope>NUCLEOTIDE SEQUENCE</scope>
    <source>
        <strain evidence="2">Duluth1</strain>
        <tissue evidence="2">Whole animal</tissue>
    </source>
</reference>
<evidence type="ECO:0000313" key="2">
    <source>
        <dbReference type="EMBL" id="KAH3829206.1"/>
    </source>
</evidence>
<protein>
    <submittedName>
        <fullName evidence="2">Uncharacterized protein</fullName>
    </submittedName>
</protein>
<proteinExistence type="predicted"/>
<accession>A0A9D4JZ44</accession>
<sequence>MAPDTKVPDGRTEGRTDGRTEGRMDNAKTMPPKFPSNTFNYNADAGAEFGYIEGIVELKTKRRRTLLPNTGRFSEHRHNKVPFMANNPSIQLQQQQKHINILALSLKPTPSFNNVVKSCGLREKGTVICLPSELARSPTALNYFREKSKTASFRTDGQTDILTDRQIDRQTNGQLKNYIPPFGGKKINYDINDTPYLNTFSLYYIQNIRIGVIGGLAQYTHLHECIRC</sequence>
<comment type="caution">
    <text evidence="2">The sequence shown here is derived from an EMBL/GenBank/DDBJ whole genome shotgun (WGS) entry which is preliminary data.</text>
</comment>
<gene>
    <name evidence="2" type="ORF">DPMN_131199</name>
</gene>
<reference evidence="2" key="1">
    <citation type="journal article" date="2019" name="bioRxiv">
        <title>The Genome of the Zebra Mussel, Dreissena polymorpha: A Resource for Invasive Species Research.</title>
        <authorList>
            <person name="McCartney M.A."/>
            <person name="Auch B."/>
            <person name="Kono T."/>
            <person name="Mallez S."/>
            <person name="Zhang Y."/>
            <person name="Obille A."/>
            <person name="Becker A."/>
            <person name="Abrahante J.E."/>
            <person name="Garbe J."/>
            <person name="Badalamenti J.P."/>
            <person name="Herman A."/>
            <person name="Mangelson H."/>
            <person name="Liachko I."/>
            <person name="Sullivan S."/>
            <person name="Sone E.D."/>
            <person name="Koren S."/>
            <person name="Silverstein K.A.T."/>
            <person name="Beckman K.B."/>
            <person name="Gohl D.M."/>
        </authorList>
    </citation>
    <scope>NUCLEOTIDE SEQUENCE</scope>
    <source>
        <strain evidence="2">Duluth1</strain>
        <tissue evidence="2">Whole animal</tissue>
    </source>
</reference>
<organism evidence="2 3">
    <name type="scientific">Dreissena polymorpha</name>
    <name type="common">Zebra mussel</name>
    <name type="synonym">Mytilus polymorpha</name>
    <dbReference type="NCBI Taxonomy" id="45954"/>
    <lineage>
        <taxon>Eukaryota</taxon>
        <taxon>Metazoa</taxon>
        <taxon>Spiralia</taxon>
        <taxon>Lophotrochozoa</taxon>
        <taxon>Mollusca</taxon>
        <taxon>Bivalvia</taxon>
        <taxon>Autobranchia</taxon>
        <taxon>Heteroconchia</taxon>
        <taxon>Euheterodonta</taxon>
        <taxon>Imparidentia</taxon>
        <taxon>Neoheterodontei</taxon>
        <taxon>Myida</taxon>
        <taxon>Dreissenoidea</taxon>
        <taxon>Dreissenidae</taxon>
        <taxon>Dreissena</taxon>
    </lineage>
</organism>
<feature type="region of interest" description="Disordered" evidence="1">
    <location>
        <begin position="1"/>
        <end position="35"/>
    </location>
</feature>